<dbReference type="PANTHER" id="PTHR47470:SF1">
    <property type="entry name" value="FAD-DEPENDENT OXIDOREDUCTASE 2 FAD BINDING DOMAIN-CONTAINING PROTEIN"/>
    <property type="match status" value="1"/>
</dbReference>
<gene>
    <name evidence="18" type="ORF">A7U43_08785</name>
</gene>
<evidence type="ECO:0000256" key="7">
    <source>
        <dbReference type="ARBA" id="ARBA00023098"/>
    </source>
</evidence>
<dbReference type="KEGG" id="madi:A7U43_08785"/>
<keyword evidence="10" id="KW-0413">Isomerase</keyword>
<comment type="pathway">
    <text evidence="12">Steroid metabolism; cholesterol degradation.</text>
</comment>
<evidence type="ECO:0000256" key="12">
    <source>
        <dbReference type="ARBA" id="ARBA00049645"/>
    </source>
</evidence>
<comment type="similarity">
    <text evidence="2">Belongs to the GMC oxidoreductase family.</text>
</comment>
<accession>A0A172UK79</accession>
<evidence type="ECO:0000256" key="13">
    <source>
        <dbReference type="ARBA" id="ARBA00049723"/>
    </source>
</evidence>
<proteinExistence type="inferred from homology"/>
<evidence type="ECO:0000256" key="14">
    <source>
        <dbReference type="ARBA" id="ARBA00049744"/>
    </source>
</evidence>
<sequence>MQPDYDVLIIGSGFGGSVSALRLTEKGYRVGVLEAGRRFADADFAKTSWNLRKFLWAPQFGMYGIQRIHLLRNCMILAGAGVGGGSLNYANTLYVPPEPFFADPQWRDITDWREELMPHYDQAQRMLGVVTNPTFTDADRIMKEVAEDMGVGDTFVPTPVGVFFGENGEKTPGKTVPDPYFGGAGPARTGCIECGECMTGCRHGAKNTLLKNYLGLAESAGARVHALTSVRSFEQRPDGVWEVHTVRTGGKLRRRKKTFTANHLILAAGTYGTQKLLFRMRDTGRLPELSSRLGVLTRTNSESIVGAGRLTVGDDLNLTHGVAITSSIHPTSDTHVEPCRYGKGSNAMGLLQTLMTDGTGPEGTDVPRWKQLVATAKADRRGTLRLLNPRRWSERTMIALVMQHLDNSITTFTRKTWFGYRMLDSKQGHGLPNPSWIPAGNEVTRRIAEKIDGVAGGTWGELFNIPLTAHFLGGAAIGDSVQTGVIDPYQRVYRYPTLYVADGAAISANLGVNPSLSITAQAERAAALWPNKGEVDQRPAQGEPYRRLEPIAPIRPVVPAQAPAALRRLPIFPVNSQLSSSPQAG</sequence>
<dbReference type="SUPFAM" id="SSF51905">
    <property type="entry name" value="FAD/NAD(P)-binding domain"/>
    <property type="match status" value="1"/>
</dbReference>
<keyword evidence="19" id="KW-1185">Reference proteome</keyword>
<dbReference type="Pfam" id="PF05199">
    <property type="entry name" value="GMC_oxred_C"/>
    <property type="match status" value="1"/>
</dbReference>
<comment type="cofactor">
    <cofactor evidence="1">
        <name>FAD</name>
        <dbReference type="ChEBI" id="CHEBI:57692"/>
    </cofactor>
</comment>
<keyword evidence="5" id="KW-0274">FAD</keyword>
<dbReference type="AlphaFoldDB" id="A0A172UK79"/>
<dbReference type="GO" id="GO:0004769">
    <property type="term" value="F:steroid Delta-isomerase activity"/>
    <property type="evidence" value="ECO:0007669"/>
    <property type="project" value="UniProtKB-EC"/>
</dbReference>
<dbReference type="RefSeq" id="WP_067993627.1">
    <property type="nucleotide sequence ID" value="NZ_CP015596.1"/>
</dbReference>
<dbReference type="EC" id="5.3.3.1" evidence="11"/>
<evidence type="ECO:0000259" key="16">
    <source>
        <dbReference type="Pfam" id="PF01266"/>
    </source>
</evidence>
<dbReference type="InterPro" id="IPR007867">
    <property type="entry name" value="GMC_OxRtase_C"/>
</dbReference>
<dbReference type="Pfam" id="PF01266">
    <property type="entry name" value="DAO"/>
    <property type="match status" value="1"/>
</dbReference>
<evidence type="ECO:0000256" key="8">
    <source>
        <dbReference type="ARBA" id="ARBA00023166"/>
    </source>
</evidence>
<evidence type="ECO:0000313" key="19">
    <source>
        <dbReference type="Proteomes" id="UP000077143"/>
    </source>
</evidence>
<evidence type="ECO:0000256" key="15">
    <source>
        <dbReference type="ARBA" id="ARBA00049778"/>
    </source>
</evidence>
<evidence type="ECO:0000256" key="3">
    <source>
        <dbReference type="ARBA" id="ARBA00022548"/>
    </source>
</evidence>
<keyword evidence="6" id="KW-0560">Oxidoreductase</keyword>
<dbReference type="Proteomes" id="UP000077143">
    <property type="component" value="Chromosome"/>
</dbReference>
<keyword evidence="7" id="KW-0443">Lipid metabolism</keyword>
<dbReference type="GO" id="GO:0008203">
    <property type="term" value="P:cholesterol metabolic process"/>
    <property type="evidence" value="ECO:0007669"/>
    <property type="project" value="UniProtKB-KW"/>
</dbReference>
<reference evidence="18 19" key="1">
    <citation type="submission" date="2016-05" db="EMBL/GenBank/DDBJ databases">
        <title>Complete genome sequence of a phthalic acid esters degrading Mycobacterium sp. YC-RL4.</title>
        <authorList>
            <person name="Ren L."/>
            <person name="Fan S."/>
            <person name="Ruth N."/>
            <person name="Jia Y."/>
            <person name="Wang J."/>
            <person name="Qiao C."/>
        </authorList>
    </citation>
    <scope>NUCLEOTIDE SEQUENCE [LARGE SCALE GENOMIC DNA]</scope>
    <source>
        <strain evidence="18 19">YC-RL4</strain>
    </source>
</reference>
<dbReference type="GO" id="GO:0016995">
    <property type="term" value="F:cholesterol oxidase activity"/>
    <property type="evidence" value="ECO:0007669"/>
    <property type="project" value="UniProtKB-EC"/>
</dbReference>
<evidence type="ECO:0000256" key="9">
    <source>
        <dbReference type="ARBA" id="ARBA00023221"/>
    </source>
</evidence>
<name>A0A172UK79_9MYCO</name>
<organism evidence="18 19">
    <name type="scientific">Mycobacterium adipatum</name>
    <dbReference type="NCBI Taxonomy" id="1682113"/>
    <lineage>
        <taxon>Bacteria</taxon>
        <taxon>Bacillati</taxon>
        <taxon>Actinomycetota</taxon>
        <taxon>Actinomycetes</taxon>
        <taxon>Mycobacteriales</taxon>
        <taxon>Mycobacteriaceae</taxon>
        <taxon>Mycobacterium</taxon>
    </lineage>
</organism>
<evidence type="ECO:0000313" key="18">
    <source>
        <dbReference type="EMBL" id="ANE79408.1"/>
    </source>
</evidence>
<keyword evidence="9" id="KW-0753">Steroid metabolism</keyword>
<evidence type="ECO:0000256" key="2">
    <source>
        <dbReference type="ARBA" id="ARBA00010790"/>
    </source>
</evidence>
<dbReference type="OrthoDB" id="517968at2"/>
<dbReference type="InterPro" id="IPR036188">
    <property type="entry name" value="FAD/NAD-bd_sf"/>
</dbReference>
<feature type="domain" description="FAD dependent oxidoreductase" evidence="16">
    <location>
        <begin position="6"/>
        <end position="279"/>
    </location>
</feature>
<dbReference type="InterPro" id="IPR052542">
    <property type="entry name" value="Cholesterol_Oxidase"/>
</dbReference>
<evidence type="ECO:0000256" key="6">
    <source>
        <dbReference type="ARBA" id="ARBA00023002"/>
    </source>
</evidence>
<keyword evidence="3" id="KW-0153">Cholesterol metabolism</keyword>
<dbReference type="PANTHER" id="PTHR47470">
    <property type="entry name" value="CHOLESTEROL OXIDASE"/>
    <property type="match status" value="1"/>
</dbReference>
<evidence type="ECO:0000256" key="1">
    <source>
        <dbReference type="ARBA" id="ARBA00001974"/>
    </source>
</evidence>
<evidence type="ECO:0000256" key="10">
    <source>
        <dbReference type="ARBA" id="ARBA00023235"/>
    </source>
</evidence>
<evidence type="ECO:0000256" key="5">
    <source>
        <dbReference type="ARBA" id="ARBA00022827"/>
    </source>
</evidence>
<dbReference type="Gene3D" id="3.50.50.60">
    <property type="entry name" value="FAD/NAD(P)-binding domain"/>
    <property type="match status" value="3"/>
</dbReference>
<evidence type="ECO:0000259" key="17">
    <source>
        <dbReference type="Pfam" id="PF05199"/>
    </source>
</evidence>
<evidence type="ECO:0000256" key="11">
    <source>
        <dbReference type="ARBA" id="ARBA00038856"/>
    </source>
</evidence>
<dbReference type="STRING" id="1682113.A7U43_08785"/>
<feature type="domain" description="Glucose-methanol-choline oxidoreductase C-terminal" evidence="17">
    <location>
        <begin position="468"/>
        <end position="522"/>
    </location>
</feature>
<dbReference type="InterPro" id="IPR006076">
    <property type="entry name" value="FAD-dep_OxRdtase"/>
</dbReference>
<dbReference type="EMBL" id="CP015596">
    <property type="protein sequence ID" value="ANE79408.1"/>
    <property type="molecule type" value="Genomic_DNA"/>
</dbReference>
<protein>
    <recommendedName>
        <fullName evidence="14">Cholesterol oxidase</fullName>
        <ecNumber evidence="13">1.1.3.6</ecNumber>
        <ecNumber evidence="11">5.3.3.1</ecNumber>
    </recommendedName>
    <alternativeName>
        <fullName evidence="15">Cholesterol isomerase</fullName>
    </alternativeName>
</protein>
<keyword evidence="4" id="KW-0285">Flavoprotein</keyword>
<evidence type="ECO:0000256" key="4">
    <source>
        <dbReference type="ARBA" id="ARBA00022630"/>
    </source>
</evidence>
<dbReference type="EC" id="1.1.3.6" evidence="13"/>
<keyword evidence="8" id="KW-1207">Sterol metabolism</keyword>